<protein>
    <submittedName>
        <fullName evidence="1">Uncharacterized protein</fullName>
    </submittedName>
</protein>
<evidence type="ECO:0000313" key="2">
    <source>
        <dbReference type="Proteomes" id="UP001152484"/>
    </source>
</evidence>
<dbReference type="EMBL" id="CAMAPE010000019">
    <property type="protein sequence ID" value="CAH9086421.1"/>
    <property type="molecule type" value="Genomic_DNA"/>
</dbReference>
<organism evidence="1 2">
    <name type="scientific">Cuscuta europaea</name>
    <name type="common">European dodder</name>
    <dbReference type="NCBI Taxonomy" id="41803"/>
    <lineage>
        <taxon>Eukaryota</taxon>
        <taxon>Viridiplantae</taxon>
        <taxon>Streptophyta</taxon>
        <taxon>Embryophyta</taxon>
        <taxon>Tracheophyta</taxon>
        <taxon>Spermatophyta</taxon>
        <taxon>Magnoliopsida</taxon>
        <taxon>eudicotyledons</taxon>
        <taxon>Gunneridae</taxon>
        <taxon>Pentapetalae</taxon>
        <taxon>asterids</taxon>
        <taxon>lamiids</taxon>
        <taxon>Solanales</taxon>
        <taxon>Convolvulaceae</taxon>
        <taxon>Cuscuteae</taxon>
        <taxon>Cuscuta</taxon>
        <taxon>Cuscuta subgen. Cuscuta</taxon>
    </lineage>
</organism>
<dbReference type="OrthoDB" id="185373at2759"/>
<reference evidence="1" key="1">
    <citation type="submission" date="2022-07" db="EMBL/GenBank/DDBJ databases">
        <authorList>
            <person name="Macas J."/>
            <person name="Novak P."/>
            <person name="Neumann P."/>
        </authorList>
    </citation>
    <scope>NUCLEOTIDE SEQUENCE</scope>
</reference>
<proteinExistence type="predicted"/>
<sequence>MMQIIMTIKNNSGEWCYDKDEIASLAISFFKDLYKEEDSSSFDDVLCNIPKILSEAHNNFLGRLPDEAEIKTASRVSTRRLHPALMDLEGAFIGVAGK</sequence>
<evidence type="ECO:0000313" key="1">
    <source>
        <dbReference type="EMBL" id="CAH9086421.1"/>
    </source>
</evidence>
<accession>A0A9P0Z519</accession>
<gene>
    <name evidence="1" type="ORF">CEURO_LOCUS9623</name>
</gene>
<comment type="caution">
    <text evidence="1">The sequence shown here is derived from an EMBL/GenBank/DDBJ whole genome shotgun (WGS) entry which is preliminary data.</text>
</comment>
<keyword evidence="2" id="KW-1185">Reference proteome</keyword>
<name>A0A9P0Z519_CUSEU</name>
<dbReference type="AlphaFoldDB" id="A0A9P0Z519"/>
<dbReference type="Proteomes" id="UP001152484">
    <property type="component" value="Unassembled WGS sequence"/>
</dbReference>